<accession>A0ABS3CVK8</accession>
<dbReference type="Proteomes" id="UP000663992">
    <property type="component" value="Unassembled WGS sequence"/>
</dbReference>
<evidence type="ECO:0000313" key="4">
    <source>
        <dbReference type="EMBL" id="MBN7821133.1"/>
    </source>
</evidence>
<dbReference type="SUPFAM" id="SSF53474">
    <property type="entry name" value="alpha/beta-Hydrolases"/>
    <property type="match status" value="1"/>
</dbReference>
<dbReference type="InterPro" id="IPR000801">
    <property type="entry name" value="Esterase-like"/>
</dbReference>
<evidence type="ECO:0000256" key="1">
    <source>
        <dbReference type="ARBA" id="ARBA00005622"/>
    </source>
</evidence>
<dbReference type="PANTHER" id="PTHR40841:SF2">
    <property type="entry name" value="SIDEROPHORE-DEGRADING ESTERASE (EUROFUNG)"/>
    <property type="match status" value="1"/>
</dbReference>
<dbReference type="Pfam" id="PF00756">
    <property type="entry name" value="Esterase"/>
    <property type="match status" value="1"/>
</dbReference>
<dbReference type="RefSeq" id="WP_206595085.1">
    <property type="nucleotide sequence ID" value="NZ_JAFKCS010000015.1"/>
</dbReference>
<dbReference type="PANTHER" id="PTHR40841">
    <property type="entry name" value="SIDEROPHORE TRIACETYLFUSARININE C ESTERASE"/>
    <property type="match status" value="1"/>
</dbReference>
<proteinExistence type="inferred from homology"/>
<comment type="caution">
    <text evidence="4">The sequence shown here is derived from an EMBL/GenBank/DDBJ whole genome shotgun (WGS) entry which is preliminary data.</text>
</comment>
<reference evidence="4 5" key="1">
    <citation type="submission" date="2021-03" db="EMBL/GenBank/DDBJ databases">
        <title>novel species isolated from a fishpond in China.</title>
        <authorList>
            <person name="Lu H."/>
            <person name="Cai Z."/>
        </authorList>
    </citation>
    <scope>NUCLEOTIDE SEQUENCE [LARGE SCALE GENOMIC DNA]</scope>
    <source>
        <strain evidence="4 5">Y57</strain>
    </source>
</reference>
<organism evidence="4 5">
    <name type="scientific">Bowmanella yangjiangensis</name>
    <dbReference type="NCBI Taxonomy" id="2811230"/>
    <lineage>
        <taxon>Bacteria</taxon>
        <taxon>Pseudomonadati</taxon>
        <taxon>Pseudomonadota</taxon>
        <taxon>Gammaproteobacteria</taxon>
        <taxon>Alteromonadales</taxon>
        <taxon>Alteromonadaceae</taxon>
        <taxon>Bowmanella</taxon>
    </lineage>
</organism>
<evidence type="ECO:0000256" key="3">
    <source>
        <dbReference type="SAM" id="SignalP"/>
    </source>
</evidence>
<keyword evidence="3" id="KW-0732">Signal</keyword>
<dbReference type="Gene3D" id="3.40.50.1820">
    <property type="entry name" value="alpha/beta hydrolase"/>
    <property type="match status" value="1"/>
</dbReference>
<keyword evidence="2 4" id="KW-0378">Hydrolase</keyword>
<protein>
    <submittedName>
        <fullName evidence="4">Alpha/beta hydrolase</fullName>
    </submittedName>
</protein>
<keyword evidence="5" id="KW-1185">Reference proteome</keyword>
<dbReference type="EMBL" id="JAFKCS010000015">
    <property type="protein sequence ID" value="MBN7821133.1"/>
    <property type="molecule type" value="Genomic_DNA"/>
</dbReference>
<evidence type="ECO:0000256" key="2">
    <source>
        <dbReference type="ARBA" id="ARBA00022801"/>
    </source>
</evidence>
<feature type="chain" id="PRO_5045088213" evidence="3">
    <location>
        <begin position="26"/>
        <end position="299"/>
    </location>
</feature>
<dbReference type="InterPro" id="IPR029058">
    <property type="entry name" value="AB_hydrolase_fold"/>
</dbReference>
<dbReference type="GO" id="GO:0016787">
    <property type="term" value="F:hydrolase activity"/>
    <property type="evidence" value="ECO:0007669"/>
    <property type="project" value="UniProtKB-KW"/>
</dbReference>
<comment type="similarity">
    <text evidence="1">Belongs to the esterase D family.</text>
</comment>
<feature type="signal peptide" evidence="3">
    <location>
        <begin position="1"/>
        <end position="25"/>
    </location>
</feature>
<sequence>MKITVRHTLGLLTLTALLMLSSVQAGEYRIANTEVLTLDDGGRLYDISIKLPASYYKPEQFSRRYPVIYMLDAPYSFPLVVGATHFPMNSNKMEQAVLVAISWQQGISGNASRVRDFTPTQAADWKLETGGAERHLNFLAERVIPFVESRFRTTAQQRTFMGNSLGGLFGLYVLLNRPTLFEHYVLGSPSLWYDDKALLNQVSAWADRQQNPKAKVFIGVGEKETPLGSNIAHDLVGDAISLKSQLAPWRFSQLDVKLMIVPDATHEMAFPTVAISALDWLFTYPPQKIQRGQVSTLIY</sequence>
<evidence type="ECO:0000313" key="5">
    <source>
        <dbReference type="Proteomes" id="UP000663992"/>
    </source>
</evidence>
<name>A0ABS3CVK8_9ALTE</name>
<gene>
    <name evidence="4" type="ORF">J0A65_14775</name>
</gene>
<dbReference type="InterPro" id="IPR052558">
    <property type="entry name" value="Siderophore_Hydrolase_D"/>
</dbReference>